<dbReference type="Gene3D" id="3.40.50.300">
    <property type="entry name" value="P-loop containing nucleotide triphosphate hydrolases"/>
    <property type="match status" value="1"/>
</dbReference>
<proteinExistence type="predicted"/>
<evidence type="ECO:0000313" key="3">
    <source>
        <dbReference type="Proteomes" id="UP000438448"/>
    </source>
</evidence>
<organism evidence="2 3">
    <name type="scientific">Nocardia macrotermitis</name>
    <dbReference type="NCBI Taxonomy" id="2585198"/>
    <lineage>
        <taxon>Bacteria</taxon>
        <taxon>Bacillati</taxon>
        <taxon>Actinomycetota</taxon>
        <taxon>Actinomycetes</taxon>
        <taxon>Mycobacteriales</taxon>
        <taxon>Nocardiaceae</taxon>
        <taxon>Nocardia</taxon>
    </lineage>
</organism>
<dbReference type="InterPro" id="IPR027417">
    <property type="entry name" value="P-loop_NTPase"/>
</dbReference>
<feature type="compositionally biased region" description="Basic and acidic residues" evidence="1">
    <location>
        <begin position="303"/>
        <end position="314"/>
    </location>
</feature>
<protein>
    <submittedName>
        <fullName evidence="2">Uncharacterized protein</fullName>
    </submittedName>
</protein>
<dbReference type="SUPFAM" id="SSF52540">
    <property type="entry name" value="P-loop containing nucleoside triphosphate hydrolases"/>
    <property type="match status" value="1"/>
</dbReference>
<reference evidence="2 3" key="1">
    <citation type="submission" date="2019-10" db="EMBL/GenBank/DDBJ databases">
        <title>Nocardia macrotermitis sp. nov. and Nocardia aurantia sp. nov., isolated from the gut of fungus growing-termite Macrotermes natalensis.</title>
        <authorList>
            <person name="Benndorf R."/>
            <person name="Schwitalla J."/>
            <person name="Martin K."/>
            <person name="De Beer W."/>
            <person name="Kaster A.-K."/>
            <person name="Vollmers J."/>
            <person name="Poulsen M."/>
            <person name="Beemelmanns C."/>
        </authorList>
    </citation>
    <scope>NUCLEOTIDE SEQUENCE [LARGE SCALE GENOMIC DNA]</scope>
    <source>
        <strain evidence="2 3">RB20</strain>
    </source>
</reference>
<keyword evidence="3" id="KW-1185">Reference proteome</keyword>
<dbReference type="RefSeq" id="WP_153409233.1">
    <property type="nucleotide sequence ID" value="NZ_WEGK01000003.1"/>
</dbReference>
<dbReference type="OrthoDB" id="3512096at2"/>
<accession>A0A7K0CYX3</accession>
<gene>
    <name evidence="2" type="ORF">NRB20_17300</name>
</gene>
<comment type="caution">
    <text evidence="2">The sequence shown here is derived from an EMBL/GenBank/DDBJ whole genome shotgun (WGS) entry which is preliminary data.</text>
</comment>
<evidence type="ECO:0000313" key="2">
    <source>
        <dbReference type="EMBL" id="MQY18651.1"/>
    </source>
</evidence>
<dbReference type="AlphaFoldDB" id="A0A7K0CYX3"/>
<dbReference type="Proteomes" id="UP000438448">
    <property type="component" value="Unassembled WGS sequence"/>
</dbReference>
<sequence length="666" mass="74752">MTIGTAHHSGFRSVTGWLLEQLLARPDRRSRSLPIVVALGPRGTGKTALLREVQRRCERIPHVYLDFERDDIGTREALGQLAFGLSKAVPQFGRIAFPDLWLCLLVVGSSVHINAGDRRQALAQLRGILARNQPIEQNRQAVIELVEFAGEVASGQSLPGWAAPATDWLLRGMGRIDRWRMLRPIDKLSTTRGKPEDALIDIAKWAHDGDANEQADADAIFCEAFLADLRRAYSGFNRSRRTLDCAVLLDNVHTPGGQRFLYTLQQMRARAADPDPLLVFATSRSWIRYWGVSWHRPGGSIDDESRRPDTHRTGGLDWPPPRPPGAVDEDWRHGNFDESPWSPWYLLDISHLPTPDVVDLAGDFGIHRRTKLTEFVSRLTGGHPGAVVDVLAAAARVEPPDTLRRIFDYPVPQQVWTDPNSLPDTVGMHSEEQVLQDFTEPTDLRDLITASAARNMDVLYHPEILDSAAPNGEAVLEALRNDLWIRERPGDDPDFELHPWLRRILLRALAARELSDPRNWTRTHTLCREVYQRDGQDAAALYHDLALGNIAATVAYLRQAFDTDGAEFDVLLAREWLAELDLITSAPNRLPPDDAPIDQVRELVGEQADELDASLAWLVAALWVTNDPLGDPEQSLYASIDGEFRQLAKGRGRGAMLLYERAERYR</sequence>
<dbReference type="EMBL" id="WEGK01000003">
    <property type="protein sequence ID" value="MQY18651.1"/>
    <property type="molecule type" value="Genomic_DNA"/>
</dbReference>
<evidence type="ECO:0000256" key="1">
    <source>
        <dbReference type="SAM" id="MobiDB-lite"/>
    </source>
</evidence>
<feature type="region of interest" description="Disordered" evidence="1">
    <location>
        <begin position="300"/>
        <end position="323"/>
    </location>
</feature>
<name>A0A7K0CYX3_9NOCA</name>